<name>A0AAN7LRI5_TRANT</name>
<gene>
    <name evidence="12" type="ORF">SAY86_017573</name>
</gene>
<evidence type="ECO:0000256" key="11">
    <source>
        <dbReference type="RuleBase" id="RU004466"/>
    </source>
</evidence>
<proteinExistence type="inferred from homology"/>
<comment type="cofactor">
    <cofactor evidence="1">
        <name>Mg(2+)</name>
        <dbReference type="ChEBI" id="CHEBI:18420"/>
    </cofactor>
</comment>
<evidence type="ECO:0000256" key="8">
    <source>
        <dbReference type="ARBA" id="ARBA00022746"/>
    </source>
</evidence>
<evidence type="ECO:0000313" key="12">
    <source>
        <dbReference type="EMBL" id="KAK4790269.1"/>
    </source>
</evidence>
<sequence>MRSVYFRILPSPFFRKPPITLGVQAKLPPPPELGPVSGISTKMGTAREDGGPRPPSSFDFKAYLAGKLVSVNEALDAAVPLRSSMKIHEAMRYSLLAGGKRVCPIFCIAACELVGGTLPVAMPSACALEMIHTMSLIHDDLPCMDDGDLRRGKPTNHKVYGEAVAVLAGDALLALAFEHIAAETKGVNPSQIVRAIRELGRSIGAEGIVAGQVADICSEGMSNISLKELEFIHLHKTACLLEASVVLGAIMGGGTNEEIEKLRSFARSTGLLFQVIDDILDVTKSSLELGKTTGKDVLAHKVTYPKLLGVEKSREFAKKLNGDAQAQLAGFDPDKAAPLVALANYIANRQS</sequence>
<keyword evidence="10" id="KW-0414">Isoprene biosynthesis</keyword>
<dbReference type="EMBL" id="JAXQNO010000010">
    <property type="protein sequence ID" value="KAK4790269.1"/>
    <property type="molecule type" value="Genomic_DNA"/>
</dbReference>
<evidence type="ECO:0000256" key="9">
    <source>
        <dbReference type="ARBA" id="ARBA00022842"/>
    </source>
</evidence>
<dbReference type="InterPro" id="IPR000092">
    <property type="entry name" value="Polyprenyl_synt"/>
</dbReference>
<dbReference type="GO" id="GO:0005737">
    <property type="term" value="C:cytoplasm"/>
    <property type="evidence" value="ECO:0007669"/>
    <property type="project" value="UniProtKB-ARBA"/>
</dbReference>
<evidence type="ECO:0000256" key="6">
    <source>
        <dbReference type="ARBA" id="ARBA00022679"/>
    </source>
</evidence>
<dbReference type="CDD" id="cd00685">
    <property type="entry name" value="Trans_IPPS_HT"/>
    <property type="match status" value="1"/>
</dbReference>
<keyword evidence="8" id="KW-0125">Carotenoid biosynthesis</keyword>
<evidence type="ECO:0000256" key="1">
    <source>
        <dbReference type="ARBA" id="ARBA00001946"/>
    </source>
</evidence>
<dbReference type="GO" id="GO:0004311">
    <property type="term" value="F:geranylgeranyl diphosphate synthase activity"/>
    <property type="evidence" value="ECO:0007669"/>
    <property type="project" value="TreeGrafter"/>
</dbReference>
<dbReference type="SFLD" id="SFLDS00005">
    <property type="entry name" value="Isoprenoid_Synthase_Type_I"/>
    <property type="match status" value="1"/>
</dbReference>
<dbReference type="GO" id="GO:0046872">
    <property type="term" value="F:metal ion binding"/>
    <property type="evidence" value="ECO:0007669"/>
    <property type="project" value="UniProtKB-KW"/>
</dbReference>
<reference evidence="12 13" key="1">
    <citation type="journal article" date="2023" name="Hortic Res">
        <title>Pangenome of water caltrop reveals structural variations and asymmetric subgenome divergence after allopolyploidization.</title>
        <authorList>
            <person name="Zhang X."/>
            <person name="Chen Y."/>
            <person name="Wang L."/>
            <person name="Yuan Y."/>
            <person name="Fang M."/>
            <person name="Shi L."/>
            <person name="Lu R."/>
            <person name="Comes H.P."/>
            <person name="Ma Y."/>
            <person name="Chen Y."/>
            <person name="Huang G."/>
            <person name="Zhou Y."/>
            <person name="Zheng Z."/>
            <person name="Qiu Y."/>
        </authorList>
    </citation>
    <scope>NUCLEOTIDE SEQUENCE [LARGE SCALE GENOMIC DNA]</scope>
    <source>
        <strain evidence="12">F231</strain>
    </source>
</reference>
<evidence type="ECO:0000256" key="2">
    <source>
        <dbReference type="ARBA" id="ARBA00004932"/>
    </source>
</evidence>
<evidence type="ECO:0008006" key="14">
    <source>
        <dbReference type="Google" id="ProtNLM"/>
    </source>
</evidence>
<keyword evidence="7" id="KW-0479">Metal-binding</keyword>
<protein>
    <recommendedName>
        <fullName evidence="14">Geranylgeranyl diphosphate synthase</fullName>
    </recommendedName>
</protein>
<keyword evidence="9" id="KW-0460">Magnesium</keyword>
<comment type="pathway">
    <text evidence="3">Isoprenoid biosynthesis; farnesyl diphosphate biosynthesis; farnesyl diphosphate from geranyl diphosphate and isopentenyl diphosphate: step 1/1.</text>
</comment>
<accession>A0AAN7LRI5</accession>
<dbReference type="PANTHER" id="PTHR43281">
    <property type="entry name" value="FARNESYL DIPHOSPHATE SYNTHASE"/>
    <property type="match status" value="1"/>
</dbReference>
<comment type="pathway">
    <text evidence="2">Isoprenoid biosynthesis; geranyl diphosphate biosynthesis; geranyl diphosphate from dimethylallyl diphosphate and isopentenyl diphosphate: step 1/1.</text>
</comment>
<evidence type="ECO:0000256" key="5">
    <source>
        <dbReference type="ARBA" id="ARBA00006706"/>
    </source>
</evidence>
<dbReference type="Pfam" id="PF00348">
    <property type="entry name" value="polyprenyl_synt"/>
    <property type="match status" value="1"/>
</dbReference>
<dbReference type="SUPFAM" id="SSF48576">
    <property type="entry name" value="Terpenoid synthases"/>
    <property type="match status" value="1"/>
</dbReference>
<evidence type="ECO:0000256" key="7">
    <source>
        <dbReference type="ARBA" id="ARBA00022723"/>
    </source>
</evidence>
<evidence type="ECO:0000256" key="3">
    <source>
        <dbReference type="ARBA" id="ARBA00005035"/>
    </source>
</evidence>
<dbReference type="InterPro" id="IPR033749">
    <property type="entry name" value="Polyprenyl_synt_CS"/>
</dbReference>
<comment type="similarity">
    <text evidence="5 11">Belongs to the FPP/GGPP synthase family.</text>
</comment>
<keyword evidence="6 11" id="KW-0808">Transferase</keyword>
<dbReference type="PANTHER" id="PTHR43281:SF24">
    <property type="entry name" value="OS07G0580900 PROTEIN"/>
    <property type="match status" value="1"/>
</dbReference>
<evidence type="ECO:0000313" key="13">
    <source>
        <dbReference type="Proteomes" id="UP001346149"/>
    </source>
</evidence>
<comment type="caution">
    <text evidence="12">The sequence shown here is derived from an EMBL/GenBank/DDBJ whole genome shotgun (WGS) entry which is preliminary data.</text>
</comment>
<keyword evidence="13" id="KW-1185">Reference proteome</keyword>
<dbReference type="InterPro" id="IPR053378">
    <property type="entry name" value="Prenyl_diphosphate_synthase"/>
</dbReference>
<dbReference type="Proteomes" id="UP001346149">
    <property type="component" value="Unassembled WGS sequence"/>
</dbReference>
<dbReference type="Gene3D" id="1.10.600.10">
    <property type="entry name" value="Farnesyl Diphosphate Synthase"/>
    <property type="match status" value="1"/>
</dbReference>
<dbReference type="FunFam" id="1.10.600.10:FF:000001">
    <property type="entry name" value="Geranylgeranyl diphosphate synthase"/>
    <property type="match status" value="1"/>
</dbReference>
<evidence type="ECO:0000256" key="10">
    <source>
        <dbReference type="ARBA" id="ARBA00023229"/>
    </source>
</evidence>
<organism evidence="12 13">
    <name type="scientific">Trapa natans</name>
    <name type="common">Water chestnut</name>
    <dbReference type="NCBI Taxonomy" id="22666"/>
    <lineage>
        <taxon>Eukaryota</taxon>
        <taxon>Viridiplantae</taxon>
        <taxon>Streptophyta</taxon>
        <taxon>Embryophyta</taxon>
        <taxon>Tracheophyta</taxon>
        <taxon>Spermatophyta</taxon>
        <taxon>Magnoliopsida</taxon>
        <taxon>eudicotyledons</taxon>
        <taxon>Gunneridae</taxon>
        <taxon>Pentapetalae</taxon>
        <taxon>rosids</taxon>
        <taxon>malvids</taxon>
        <taxon>Myrtales</taxon>
        <taxon>Lythraceae</taxon>
        <taxon>Trapa</taxon>
    </lineage>
</organism>
<comment type="pathway">
    <text evidence="4">Isoprenoid biosynthesis; geranylgeranyl diphosphate biosynthesis; geranylgeranyl diphosphate from farnesyl diphosphate and isopentenyl diphosphate: step 1/1.</text>
</comment>
<dbReference type="SFLD" id="SFLDG01017">
    <property type="entry name" value="Polyprenyl_Transferase_Like"/>
    <property type="match status" value="1"/>
</dbReference>
<dbReference type="AlphaFoldDB" id="A0AAN7LRI5"/>
<dbReference type="PROSITE" id="PS00723">
    <property type="entry name" value="POLYPRENYL_SYNTHASE_1"/>
    <property type="match status" value="1"/>
</dbReference>
<dbReference type="NCBIfam" id="NF045485">
    <property type="entry name" value="FPPsyn"/>
    <property type="match status" value="1"/>
</dbReference>
<dbReference type="InterPro" id="IPR008949">
    <property type="entry name" value="Isoprenoid_synthase_dom_sf"/>
</dbReference>
<evidence type="ECO:0000256" key="4">
    <source>
        <dbReference type="ARBA" id="ARBA00005221"/>
    </source>
</evidence>
<dbReference type="GO" id="GO:0016117">
    <property type="term" value="P:carotenoid biosynthetic process"/>
    <property type="evidence" value="ECO:0007669"/>
    <property type="project" value="UniProtKB-KW"/>
</dbReference>